<accession>A0ABQ0JBF3</accession>
<dbReference type="Pfam" id="PF00149">
    <property type="entry name" value="Metallophos"/>
    <property type="match status" value="1"/>
</dbReference>
<organism evidence="3 4">
    <name type="scientific">Vibrio variabilis</name>
    <dbReference type="NCBI Taxonomy" id="990271"/>
    <lineage>
        <taxon>Bacteria</taxon>
        <taxon>Pseudomonadati</taxon>
        <taxon>Pseudomonadota</taxon>
        <taxon>Gammaproteobacteria</taxon>
        <taxon>Vibrionales</taxon>
        <taxon>Vibrionaceae</taxon>
        <taxon>Vibrio</taxon>
    </lineage>
</organism>
<dbReference type="SUPFAM" id="SSF56300">
    <property type="entry name" value="Metallo-dependent phosphatases"/>
    <property type="match status" value="1"/>
</dbReference>
<protein>
    <submittedName>
        <fullName evidence="3">Ser/Thr protein phosphatase family protein</fullName>
    </submittedName>
</protein>
<dbReference type="Gene3D" id="3.60.21.10">
    <property type="match status" value="1"/>
</dbReference>
<dbReference type="EMBL" id="BBMS01000015">
    <property type="protein sequence ID" value="GAL26098.1"/>
    <property type="molecule type" value="Genomic_DNA"/>
</dbReference>
<gene>
    <name evidence="3" type="ORF">JCM19239_4953</name>
</gene>
<proteinExistence type="predicted"/>
<dbReference type="PANTHER" id="PTHR22953:SF153">
    <property type="entry name" value="PURPLE ACID PHOSPHATASE"/>
    <property type="match status" value="1"/>
</dbReference>
<dbReference type="Proteomes" id="UP000029223">
    <property type="component" value="Unassembled WGS sequence"/>
</dbReference>
<dbReference type="InterPro" id="IPR004843">
    <property type="entry name" value="Calcineurin-like_PHP"/>
</dbReference>
<reference evidence="4" key="1">
    <citation type="submission" date="2014-09" db="EMBL/GenBank/DDBJ databases">
        <title>Vibrio variabilis JCM 19239. (C206) whole genome shotgun sequence.</title>
        <authorList>
            <person name="Sawabe T."/>
            <person name="Meirelles P."/>
            <person name="Nakanishi M."/>
            <person name="Sayaka M."/>
            <person name="Hattori M."/>
            <person name="Ohkuma M."/>
        </authorList>
    </citation>
    <scope>NUCLEOTIDE SEQUENCE [LARGE SCALE GENOMIC DNA]</scope>
    <source>
        <strain evidence="4">JCM 19239</strain>
    </source>
</reference>
<evidence type="ECO:0000313" key="4">
    <source>
        <dbReference type="Proteomes" id="UP000029223"/>
    </source>
</evidence>
<dbReference type="InterPro" id="IPR029052">
    <property type="entry name" value="Metallo-depent_PP-like"/>
</dbReference>
<evidence type="ECO:0000259" key="2">
    <source>
        <dbReference type="Pfam" id="PF00149"/>
    </source>
</evidence>
<comment type="caution">
    <text evidence="3">The sequence shown here is derived from an EMBL/GenBank/DDBJ whole genome shotgun (WGS) entry which is preliminary data.</text>
</comment>
<evidence type="ECO:0000313" key="3">
    <source>
        <dbReference type="EMBL" id="GAL26098.1"/>
    </source>
</evidence>
<feature type="domain" description="Calcineurin-like phosphoesterase" evidence="2">
    <location>
        <begin position="3"/>
        <end position="61"/>
    </location>
</feature>
<keyword evidence="4" id="KW-1185">Reference proteome</keyword>
<keyword evidence="1" id="KW-0732">Signal</keyword>
<name>A0ABQ0JBF3_9VIBR</name>
<dbReference type="PANTHER" id="PTHR22953">
    <property type="entry name" value="ACID PHOSPHATASE RELATED"/>
    <property type="match status" value="1"/>
</dbReference>
<dbReference type="InterPro" id="IPR039331">
    <property type="entry name" value="PAPs-like"/>
</dbReference>
<sequence>MMNWLEDDMASSDQTWKVLMLHRPPYEGNKDSGNEWSKRYVPSAVDRAGIDLVVAGHDHMYSRSVTMAGDRPNPSGATYLIAGSASMKFYDADFGGIVPFADVLYDENVHTYTTLHIQGEQMEVQTRNMNGQLIDRVTLTTRESRGF</sequence>
<evidence type="ECO:0000256" key="1">
    <source>
        <dbReference type="ARBA" id="ARBA00022729"/>
    </source>
</evidence>